<dbReference type="RefSeq" id="XP_055863049.1">
    <property type="nucleotide sequence ID" value="XM_056007074.1"/>
</dbReference>
<dbReference type="GeneID" id="129922170"/>
<keyword evidence="1" id="KW-0732">Signal</keyword>
<name>A0A9W2YK68_BIOGL</name>
<proteinExistence type="predicted"/>
<evidence type="ECO:0000313" key="4">
    <source>
        <dbReference type="RefSeq" id="XP_055863050.1"/>
    </source>
</evidence>
<dbReference type="Proteomes" id="UP001165740">
    <property type="component" value="Chromosome 12"/>
</dbReference>
<protein>
    <submittedName>
        <fullName evidence="3 4">Uncharacterized protein LOC129922170 isoform X1</fullName>
    </submittedName>
</protein>
<keyword evidence="2" id="KW-1185">Reference proteome</keyword>
<evidence type="ECO:0000313" key="2">
    <source>
        <dbReference type="Proteomes" id="UP001165740"/>
    </source>
</evidence>
<dbReference type="RefSeq" id="XP_055863050.1">
    <property type="nucleotide sequence ID" value="XM_056007075.1"/>
</dbReference>
<reference evidence="3 4" key="1">
    <citation type="submission" date="2025-04" db="UniProtKB">
        <authorList>
            <consortium name="RefSeq"/>
        </authorList>
    </citation>
    <scope>IDENTIFICATION</scope>
</reference>
<evidence type="ECO:0000313" key="3">
    <source>
        <dbReference type="RefSeq" id="XP_055863049.1"/>
    </source>
</evidence>
<evidence type="ECO:0000313" key="5">
    <source>
        <dbReference type="RefSeq" id="XP_055863051.1"/>
    </source>
</evidence>
<sequence length="228" mass="25837">MVCAFIMLEYLLLCLTTHYSQAKIGLATYLRTYRWRQYSTTCSDALVEDVDPIILSGQVDTNRRPNWYLGSHVGFCVRNVTSCKMVCYFNLNELPCGRKEEGSNVCYCLRNLTGVLKVFLESASKRKMVNQYYCLFWGSPEIEQSNGIKISANIIGSLVHFLTCMLCPSVLSTARDSEEYKECQKSERNIDTSRNGVSGPVSVMKPGHILAPLIAFWLLKHTAETAWK</sequence>
<feature type="chain" id="PRO_5044702378" evidence="1">
    <location>
        <begin position="23"/>
        <end position="228"/>
    </location>
</feature>
<dbReference type="AlphaFoldDB" id="A0A9W2YK68"/>
<feature type="signal peptide" evidence="1">
    <location>
        <begin position="1"/>
        <end position="22"/>
    </location>
</feature>
<evidence type="ECO:0000256" key="1">
    <source>
        <dbReference type="SAM" id="SignalP"/>
    </source>
</evidence>
<dbReference type="RefSeq" id="XP_055863051.1">
    <property type="nucleotide sequence ID" value="XM_056007076.1"/>
</dbReference>
<dbReference type="OrthoDB" id="10281534at2759"/>
<gene>
    <name evidence="3 4 5" type="primary">LOC129922170</name>
</gene>
<organism evidence="2 4">
    <name type="scientific">Biomphalaria glabrata</name>
    <name type="common">Bloodfluke planorb</name>
    <name type="synonym">Freshwater snail</name>
    <dbReference type="NCBI Taxonomy" id="6526"/>
    <lineage>
        <taxon>Eukaryota</taxon>
        <taxon>Metazoa</taxon>
        <taxon>Spiralia</taxon>
        <taxon>Lophotrochozoa</taxon>
        <taxon>Mollusca</taxon>
        <taxon>Gastropoda</taxon>
        <taxon>Heterobranchia</taxon>
        <taxon>Euthyneura</taxon>
        <taxon>Panpulmonata</taxon>
        <taxon>Hygrophila</taxon>
        <taxon>Lymnaeoidea</taxon>
        <taxon>Planorbidae</taxon>
        <taxon>Biomphalaria</taxon>
    </lineage>
</organism>
<accession>A0A9W2YK68</accession>